<reference evidence="2 3" key="1">
    <citation type="journal article" date="2013" name="BMC Genomics">
        <title>Reconstruction of the lipid metabolism for the microalga Monoraphidium neglectum from its genome sequence reveals characteristics suitable for biofuel production.</title>
        <authorList>
            <person name="Bogen C."/>
            <person name="Al-Dilaimi A."/>
            <person name="Albersmeier A."/>
            <person name="Wichmann J."/>
            <person name="Grundmann M."/>
            <person name="Rupp O."/>
            <person name="Lauersen K.J."/>
            <person name="Blifernez-Klassen O."/>
            <person name="Kalinowski J."/>
            <person name="Goesmann A."/>
            <person name="Mussgnug J.H."/>
            <person name="Kruse O."/>
        </authorList>
    </citation>
    <scope>NUCLEOTIDE SEQUENCE [LARGE SCALE GENOMIC DNA]</scope>
    <source>
        <strain evidence="2 3">SAG 48.87</strain>
    </source>
</reference>
<protein>
    <submittedName>
        <fullName evidence="2">Uncharacterized protein</fullName>
    </submittedName>
</protein>
<organism evidence="2 3">
    <name type="scientific">Monoraphidium neglectum</name>
    <dbReference type="NCBI Taxonomy" id="145388"/>
    <lineage>
        <taxon>Eukaryota</taxon>
        <taxon>Viridiplantae</taxon>
        <taxon>Chlorophyta</taxon>
        <taxon>core chlorophytes</taxon>
        <taxon>Chlorophyceae</taxon>
        <taxon>CS clade</taxon>
        <taxon>Sphaeropleales</taxon>
        <taxon>Selenastraceae</taxon>
        <taxon>Monoraphidium</taxon>
    </lineage>
</organism>
<proteinExistence type="predicted"/>
<evidence type="ECO:0000256" key="1">
    <source>
        <dbReference type="SAM" id="MobiDB-lite"/>
    </source>
</evidence>
<dbReference type="KEGG" id="mng:MNEG_10217"/>
<dbReference type="GeneID" id="25727357"/>
<name>A0A0D2JDX0_9CHLO</name>
<feature type="compositionally biased region" description="Basic residues" evidence="1">
    <location>
        <begin position="68"/>
        <end position="77"/>
    </location>
</feature>
<keyword evidence="3" id="KW-1185">Reference proteome</keyword>
<dbReference type="AlphaFoldDB" id="A0A0D2JDX0"/>
<feature type="compositionally biased region" description="Polar residues" evidence="1">
    <location>
        <begin position="1"/>
        <end position="12"/>
    </location>
</feature>
<feature type="region of interest" description="Disordered" evidence="1">
    <location>
        <begin position="1"/>
        <end position="77"/>
    </location>
</feature>
<feature type="non-terminal residue" evidence="2">
    <location>
        <position position="77"/>
    </location>
</feature>
<sequence length="77" mass="7923">MAPLTRSASKQRPWSKMRDGIEFNASPAGANGAGGALFNGNGKASPHASIHWSDDSGEEDAASAGGLSRRRRNGGGR</sequence>
<gene>
    <name evidence="2" type="ORF">MNEG_10217</name>
</gene>
<evidence type="ECO:0000313" key="3">
    <source>
        <dbReference type="Proteomes" id="UP000054498"/>
    </source>
</evidence>
<dbReference type="EMBL" id="KK102447">
    <property type="protein sequence ID" value="KIY97742.1"/>
    <property type="molecule type" value="Genomic_DNA"/>
</dbReference>
<evidence type="ECO:0000313" key="2">
    <source>
        <dbReference type="EMBL" id="KIY97742.1"/>
    </source>
</evidence>
<accession>A0A0D2JDX0</accession>
<dbReference type="RefSeq" id="XP_013896762.1">
    <property type="nucleotide sequence ID" value="XM_014041308.1"/>
</dbReference>
<dbReference type="Proteomes" id="UP000054498">
    <property type="component" value="Unassembled WGS sequence"/>
</dbReference>